<keyword evidence="2" id="KW-1185">Reference proteome</keyword>
<organism evidence="1 2">
    <name type="scientific">Melia azedarach</name>
    <name type="common">Chinaberry tree</name>
    <dbReference type="NCBI Taxonomy" id="155640"/>
    <lineage>
        <taxon>Eukaryota</taxon>
        <taxon>Viridiplantae</taxon>
        <taxon>Streptophyta</taxon>
        <taxon>Embryophyta</taxon>
        <taxon>Tracheophyta</taxon>
        <taxon>Spermatophyta</taxon>
        <taxon>Magnoliopsida</taxon>
        <taxon>eudicotyledons</taxon>
        <taxon>Gunneridae</taxon>
        <taxon>Pentapetalae</taxon>
        <taxon>rosids</taxon>
        <taxon>malvids</taxon>
        <taxon>Sapindales</taxon>
        <taxon>Meliaceae</taxon>
        <taxon>Melia</taxon>
    </lineage>
</organism>
<evidence type="ECO:0000313" key="2">
    <source>
        <dbReference type="Proteomes" id="UP001164539"/>
    </source>
</evidence>
<dbReference type="Proteomes" id="UP001164539">
    <property type="component" value="Chromosome 13"/>
</dbReference>
<evidence type="ECO:0000313" key="1">
    <source>
        <dbReference type="EMBL" id="KAJ4704030.1"/>
    </source>
</evidence>
<proteinExistence type="predicted"/>
<name>A0ACC1WXX0_MELAZ</name>
<dbReference type="EMBL" id="CM051406">
    <property type="protein sequence ID" value="KAJ4704030.1"/>
    <property type="molecule type" value="Genomic_DNA"/>
</dbReference>
<protein>
    <submittedName>
        <fullName evidence="1">U4/U6.U5 tri-snRNP-associated protein 2</fullName>
    </submittedName>
</protein>
<sequence length="568" mass="65455">MTKKRKSNGSADEDGRSKSLKVAEQSSPSPPRFGFENPLLPLANTYDDDDDEEEYRQRNGGGAGGDNRAKVDEDGRGVEKDDDEEEDEDDFANEHDQAPGGKRSRLVEVRRDCPYLDTVNRQVLDFDFEKFCSVSLSNLNVYACLVCGKYYQGRGQKSHAYTHSLEAGHHVYINLRTEKVYCLPDGYEINDPSLDDIRHVLNPRFTKEQVEQLDKNKQWSRALDGSDYLPGMVGLNNIKETDFVNVTIQSLMRVTPLRNFFLIPKNYQHCKSPLVHRFGELTRKIWHARNFKGQVSPHEFLQAVMKASKKRFRIGAQSNPVEFMSWLLNTLHADLRNPKKNTSIIYECFQGELEVVKEIPSNAIAEKKENGDGQNAAQKSTDGGSDHSKISTETSRMPFLMLGLDLPPPPLFKDVMEKNIIPQVPLFNILKKFDGELVTEVVRPRVARMRYRVTRLPQYLILHMRRFTKNNFFVEKNPTLVNFPVKNLELKDYIPLPTPKENEKLRSKYDLIANIVHDGKPEEGVYRVFVQRKSEELWYEMQDLHVSETLPQMVALSEAYMQIYEQQQ</sequence>
<comment type="caution">
    <text evidence="1">The sequence shown here is derived from an EMBL/GenBank/DDBJ whole genome shotgun (WGS) entry which is preliminary data.</text>
</comment>
<reference evidence="1 2" key="1">
    <citation type="journal article" date="2023" name="Science">
        <title>Complex scaffold remodeling in plant triterpene biosynthesis.</title>
        <authorList>
            <person name="De La Pena R."/>
            <person name="Hodgson H."/>
            <person name="Liu J.C."/>
            <person name="Stephenson M.J."/>
            <person name="Martin A.C."/>
            <person name="Owen C."/>
            <person name="Harkess A."/>
            <person name="Leebens-Mack J."/>
            <person name="Jimenez L.E."/>
            <person name="Osbourn A."/>
            <person name="Sattely E.S."/>
        </authorList>
    </citation>
    <scope>NUCLEOTIDE SEQUENCE [LARGE SCALE GENOMIC DNA]</scope>
    <source>
        <strain evidence="2">cv. JPN11</strain>
        <tissue evidence="1">Leaf</tissue>
    </source>
</reference>
<accession>A0ACC1WXX0</accession>
<gene>
    <name evidence="1" type="ORF">OWV82_023850</name>
</gene>